<organism evidence="1 2">
    <name type="scientific">Taxus chinensis</name>
    <name type="common">Chinese yew</name>
    <name type="synonym">Taxus wallichiana var. chinensis</name>
    <dbReference type="NCBI Taxonomy" id="29808"/>
    <lineage>
        <taxon>Eukaryota</taxon>
        <taxon>Viridiplantae</taxon>
        <taxon>Streptophyta</taxon>
        <taxon>Embryophyta</taxon>
        <taxon>Tracheophyta</taxon>
        <taxon>Spermatophyta</taxon>
        <taxon>Pinopsida</taxon>
        <taxon>Pinidae</taxon>
        <taxon>Conifers II</taxon>
        <taxon>Cupressales</taxon>
        <taxon>Taxaceae</taxon>
        <taxon>Taxus</taxon>
    </lineage>
</organism>
<accession>A0AA38FD01</accession>
<evidence type="ECO:0000313" key="1">
    <source>
        <dbReference type="EMBL" id="KAH9297550.1"/>
    </source>
</evidence>
<sequence>MLGLQLSAARGLPLCLSGMTISSRGSSCHPLSRLQQTSVEETEFSSADSIIFNARLCENEIQNTASVALHGEETMQSSPRLALALEMVEHEHRREAIRKQLSIRRITSVDRNSNGIGLQDLMKTVTEDPSSELDCSHSCAKAA</sequence>
<gene>
    <name evidence="1" type="ORF">KI387_029232</name>
</gene>
<protein>
    <submittedName>
        <fullName evidence="1">Uncharacterized protein</fullName>
    </submittedName>
</protein>
<dbReference type="AlphaFoldDB" id="A0AA38FD01"/>
<keyword evidence="2" id="KW-1185">Reference proteome</keyword>
<dbReference type="OMA" id="GSTRHQF"/>
<dbReference type="EMBL" id="JAHRHJ020000010">
    <property type="protein sequence ID" value="KAH9297550.1"/>
    <property type="molecule type" value="Genomic_DNA"/>
</dbReference>
<dbReference type="Proteomes" id="UP000824469">
    <property type="component" value="Unassembled WGS sequence"/>
</dbReference>
<reference evidence="1 2" key="1">
    <citation type="journal article" date="2021" name="Nat. Plants">
        <title>The Taxus genome provides insights into paclitaxel biosynthesis.</title>
        <authorList>
            <person name="Xiong X."/>
            <person name="Gou J."/>
            <person name="Liao Q."/>
            <person name="Li Y."/>
            <person name="Zhou Q."/>
            <person name="Bi G."/>
            <person name="Li C."/>
            <person name="Du R."/>
            <person name="Wang X."/>
            <person name="Sun T."/>
            <person name="Guo L."/>
            <person name="Liang H."/>
            <person name="Lu P."/>
            <person name="Wu Y."/>
            <person name="Zhang Z."/>
            <person name="Ro D.K."/>
            <person name="Shang Y."/>
            <person name="Huang S."/>
            <person name="Yan J."/>
        </authorList>
    </citation>
    <scope>NUCLEOTIDE SEQUENCE [LARGE SCALE GENOMIC DNA]</scope>
    <source>
        <strain evidence="1">Ta-2019</strain>
    </source>
</reference>
<name>A0AA38FD01_TAXCH</name>
<proteinExistence type="predicted"/>
<comment type="caution">
    <text evidence="1">The sequence shown here is derived from an EMBL/GenBank/DDBJ whole genome shotgun (WGS) entry which is preliminary data.</text>
</comment>
<evidence type="ECO:0000313" key="2">
    <source>
        <dbReference type="Proteomes" id="UP000824469"/>
    </source>
</evidence>